<dbReference type="Proteomes" id="UP001551482">
    <property type="component" value="Unassembled WGS sequence"/>
</dbReference>
<keyword evidence="1" id="KW-0472">Membrane</keyword>
<comment type="caution">
    <text evidence="2">The sequence shown here is derived from an EMBL/GenBank/DDBJ whole genome shotgun (WGS) entry which is preliminary data.</text>
</comment>
<proteinExistence type="predicted"/>
<reference evidence="2 3" key="1">
    <citation type="submission" date="2024-06" db="EMBL/GenBank/DDBJ databases">
        <title>The Natural Products Discovery Center: Release of the First 8490 Sequenced Strains for Exploring Actinobacteria Biosynthetic Diversity.</title>
        <authorList>
            <person name="Kalkreuter E."/>
            <person name="Kautsar S.A."/>
            <person name="Yang D."/>
            <person name="Bader C.D."/>
            <person name="Teijaro C.N."/>
            <person name="Fluegel L."/>
            <person name="Davis C.M."/>
            <person name="Simpson J.R."/>
            <person name="Lauterbach L."/>
            <person name="Steele A.D."/>
            <person name="Gui C."/>
            <person name="Meng S."/>
            <person name="Li G."/>
            <person name="Viehrig K."/>
            <person name="Ye F."/>
            <person name="Su P."/>
            <person name="Kiefer A.F."/>
            <person name="Nichols A."/>
            <person name="Cepeda A.J."/>
            <person name="Yan W."/>
            <person name="Fan B."/>
            <person name="Jiang Y."/>
            <person name="Adhikari A."/>
            <person name="Zheng C.-J."/>
            <person name="Schuster L."/>
            <person name="Cowan T.M."/>
            <person name="Smanski M.J."/>
            <person name="Chevrette M.G."/>
            <person name="De Carvalho L.P.S."/>
            <person name="Shen B."/>
        </authorList>
    </citation>
    <scope>NUCLEOTIDE SEQUENCE [LARGE SCALE GENOMIC DNA]</scope>
    <source>
        <strain evidence="2 3">NPDC048946</strain>
    </source>
</reference>
<evidence type="ECO:0000313" key="3">
    <source>
        <dbReference type="Proteomes" id="UP001551482"/>
    </source>
</evidence>
<keyword evidence="1" id="KW-0812">Transmembrane</keyword>
<feature type="transmembrane region" description="Helical" evidence="1">
    <location>
        <begin position="6"/>
        <end position="25"/>
    </location>
</feature>
<keyword evidence="3" id="KW-1185">Reference proteome</keyword>
<dbReference type="RefSeq" id="WP_358358611.1">
    <property type="nucleotide sequence ID" value="NZ_JBEZFP010000080.1"/>
</dbReference>
<sequence>MKYVSYLIGGLSAAATLFYLVVYLYRWQWNRALICGVLFVAIEVFLLGVVVLSRMSRLEHRIADTDSRGEEVRRRLAQARLEQSGEQPGDAAGERFRWLDAARLADPAAGQRVFIPVLLAAGVVLSGISWVVQRIARMTVVPGADRHLAGRLAALAAPSEGALRAGPRLEDTPAIPPPRPGRTTAFAAVALAGVVGLTAGIDALGDATQSRPGSPPDSAATTLVFRVDTRSPGDAQHNARAAGDLWEGCRHGITVGSLDNADLSQLGSDVFALVVRPALTENDLARLRGCLVDANAPGIQASFLGEGQATPSPWLP</sequence>
<name>A0ABV3DN12_9ACTN</name>
<gene>
    <name evidence="2" type="ORF">AB0C36_26970</name>
</gene>
<feature type="transmembrane region" description="Helical" evidence="1">
    <location>
        <begin position="113"/>
        <end position="132"/>
    </location>
</feature>
<protein>
    <submittedName>
        <fullName evidence="2">Uncharacterized protein</fullName>
    </submittedName>
</protein>
<accession>A0ABV3DN12</accession>
<organism evidence="2 3">
    <name type="scientific">Streptodolium elevatio</name>
    <dbReference type="NCBI Taxonomy" id="3157996"/>
    <lineage>
        <taxon>Bacteria</taxon>
        <taxon>Bacillati</taxon>
        <taxon>Actinomycetota</taxon>
        <taxon>Actinomycetes</taxon>
        <taxon>Kitasatosporales</taxon>
        <taxon>Streptomycetaceae</taxon>
        <taxon>Streptodolium</taxon>
    </lineage>
</organism>
<feature type="transmembrane region" description="Helical" evidence="1">
    <location>
        <begin position="32"/>
        <end position="52"/>
    </location>
</feature>
<keyword evidence="1" id="KW-1133">Transmembrane helix</keyword>
<dbReference type="EMBL" id="JBEZFP010000080">
    <property type="protein sequence ID" value="MEU8137146.1"/>
    <property type="molecule type" value="Genomic_DNA"/>
</dbReference>
<evidence type="ECO:0000313" key="2">
    <source>
        <dbReference type="EMBL" id="MEU8137146.1"/>
    </source>
</evidence>
<evidence type="ECO:0000256" key="1">
    <source>
        <dbReference type="SAM" id="Phobius"/>
    </source>
</evidence>